<sequence length="342" mass="39654">MQEILADPKMQEQFGIMVEAAGTRGRELVNKFMEWQYDPSSMTGQDHQELRQYRLEFQQRLLFLKEIQDRTTPEDLKYFLKNDPALTFLGNSMTPARAAEVIKIHMDKVFMHMSDAELTKILNASRANHDVRQSDYYLELRESVQAKIGKQIDEVPSLRDKSESEKKKLLEYLTPGWSERWKSRNNLTGERSTNVLNAIDENREKIMSVLAATISNDLDLKREVALEAATGTKQVRKVGERVFSLEDAQIEAVNVIGAHIGNTDDLRRRIRDAEFRHKVELRGGGIFWKDMDPETRERVSYEVLQEEGKLPAPRRGFFSLWLRSLFDAAFPDIQKKLANEFE</sequence>
<organism evidence="1 2">
    <name type="scientific">Bradyrhizobium manausense</name>
    <dbReference type="NCBI Taxonomy" id="989370"/>
    <lineage>
        <taxon>Bacteria</taxon>
        <taxon>Pseudomonadati</taxon>
        <taxon>Pseudomonadota</taxon>
        <taxon>Alphaproteobacteria</taxon>
        <taxon>Hyphomicrobiales</taxon>
        <taxon>Nitrobacteraceae</taxon>
        <taxon>Bradyrhizobium</taxon>
    </lineage>
</organism>
<reference evidence="1 2" key="1">
    <citation type="submission" date="2015-09" db="EMBL/GenBank/DDBJ databases">
        <title>Draft Genome Sequence of Bradyrhizobium manausense Strain BR 3351T, a Novel Symbiotic Nitrogen-Fixing Alphaproteobacterium Isolated from Brazilian Amazon Rain Forest.</title>
        <authorList>
            <person name="De Araujo J.L."/>
            <person name="Zilli J.E."/>
        </authorList>
    </citation>
    <scope>NUCLEOTIDE SEQUENCE [LARGE SCALE GENOMIC DNA]</scope>
    <source>
        <strain evidence="1 2">BR3351</strain>
    </source>
</reference>
<proteinExistence type="predicted"/>
<gene>
    <name evidence="1" type="ORF">AOQ71_04825</name>
</gene>
<keyword evidence="2" id="KW-1185">Reference proteome</keyword>
<name>A0A0R3E300_9BRAD</name>
<evidence type="ECO:0000313" key="2">
    <source>
        <dbReference type="Proteomes" id="UP000051936"/>
    </source>
</evidence>
<dbReference type="EMBL" id="LJYG01000025">
    <property type="protein sequence ID" value="KRQ16579.1"/>
    <property type="molecule type" value="Genomic_DNA"/>
</dbReference>
<accession>A0A0R3E300</accession>
<comment type="caution">
    <text evidence="1">The sequence shown here is derived from an EMBL/GenBank/DDBJ whole genome shotgun (WGS) entry which is preliminary data.</text>
</comment>
<protein>
    <submittedName>
        <fullName evidence="1">Uncharacterized protein</fullName>
    </submittedName>
</protein>
<dbReference type="Proteomes" id="UP000051936">
    <property type="component" value="Unassembled WGS sequence"/>
</dbReference>
<dbReference type="AlphaFoldDB" id="A0A0R3E300"/>
<evidence type="ECO:0000313" key="1">
    <source>
        <dbReference type="EMBL" id="KRQ16579.1"/>
    </source>
</evidence>